<name>A0AA88DJK0_FICCA</name>
<proteinExistence type="inferred from homology"/>
<dbReference type="Gene3D" id="3.80.10.10">
    <property type="entry name" value="Ribonuclease Inhibitor"/>
    <property type="match status" value="6"/>
</dbReference>
<evidence type="ECO:0000256" key="15">
    <source>
        <dbReference type="SAM" id="Phobius"/>
    </source>
</evidence>
<dbReference type="GO" id="GO:0009653">
    <property type="term" value="P:anatomical structure morphogenesis"/>
    <property type="evidence" value="ECO:0007669"/>
    <property type="project" value="UniProtKB-ARBA"/>
</dbReference>
<evidence type="ECO:0000256" key="8">
    <source>
        <dbReference type="ARBA" id="ARBA00022729"/>
    </source>
</evidence>
<dbReference type="Pfam" id="PF00560">
    <property type="entry name" value="LRR_1"/>
    <property type="match status" value="8"/>
</dbReference>
<dbReference type="EMBL" id="BTGU01000036">
    <property type="protein sequence ID" value="GMN51069.1"/>
    <property type="molecule type" value="Genomic_DNA"/>
</dbReference>
<keyword evidence="13" id="KW-0325">Glycoprotein</keyword>
<evidence type="ECO:0000256" key="1">
    <source>
        <dbReference type="ARBA" id="ARBA00004191"/>
    </source>
</evidence>
<feature type="chain" id="PRO_5041708226" description="Leucine-rich repeat-containing N-terminal plant-type domain-containing protein" evidence="16">
    <location>
        <begin position="29"/>
        <end position="986"/>
    </location>
</feature>
<evidence type="ECO:0000256" key="10">
    <source>
        <dbReference type="ARBA" id="ARBA00022989"/>
    </source>
</evidence>
<keyword evidence="8 16" id="KW-0732">Signal</keyword>
<keyword evidence="5" id="KW-0964">Secreted</keyword>
<dbReference type="InterPro" id="IPR001611">
    <property type="entry name" value="Leu-rich_rpt"/>
</dbReference>
<dbReference type="SUPFAM" id="SSF52058">
    <property type="entry name" value="L domain-like"/>
    <property type="match status" value="2"/>
</dbReference>
<dbReference type="FunFam" id="3.80.10.10:FF:000400">
    <property type="entry name" value="Nuclear pore complex protein NUP107"/>
    <property type="match status" value="1"/>
</dbReference>
<comment type="subcellular location">
    <subcellularLocation>
        <location evidence="2">Cell membrane</location>
        <topology evidence="2">Single-pass type I membrane protein</topology>
    </subcellularLocation>
    <subcellularLocation>
        <location evidence="1">Secreted</location>
        <location evidence="1">Cell wall</location>
    </subcellularLocation>
</comment>
<evidence type="ECO:0000259" key="17">
    <source>
        <dbReference type="Pfam" id="PF08263"/>
    </source>
</evidence>
<dbReference type="FunFam" id="3.80.10.10:FF:000095">
    <property type="entry name" value="LRR receptor-like serine/threonine-protein kinase GSO1"/>
    <property type="match status" value="1"/>
</dbReference>
<evidence type="ECO:0000256" key="11">
    <source>
        <dbReference type="ARBA" id="ARBA00023136"/>
    </source>
</evidence>
<dbReference type="AlphaFoldDB" id="A0AA88DJK0"/>
<evidence type="ECO:0000256" key="9">
    <source>
        <dbReference type="ARBA" id="ARBA00022737"/>
    </source>
</evidence>
<accession>A0AA88DJK0</accession>
<keyword evidence="6" id="KW-0433">Leucine-rich repeat</keyword>
<dbReference type="InterPro" id="IPR003591">
    <property type="entry name" value="Leu-rich_rpt_typical-subtyp"/>
</dbReference>
<evidence type="ECO:0000256" key="12">
    <source>
        <dbReference type="ARBA" id="ARBA00023170"/>
    </source>
</evidence>
<comment type="similarity">
    <text evidence="14">Belongs to the polygalacturonase-inhibiting protein family.</text>
</comment>
<evidence type="ECO:0000256" key="5">
    <source>
        <dbReference type="ARBA" id="ARBA00022512"/>
    </source>
</evidence>
<organism evidence="18 19">
    <name type="scientific">Ficus carica</name>
    <name type="common">Common fig</name>
    <dbReference type="NCBI Taxonomy" id="3494"/>
    <lineage>
        <taxon>Eukaryota</taxon>
        <taxon>Viridiplantae</taxon>
        <taxon>Streptophyta</taxon>
        <taxon>Embryophyta</taxon>
        <taxon>Tracheophyta</taxon>
        <taxon>Spermatophyta</taxon>
        <taxon>Magnoliopsida</taxon>
        <taxon>eudicotyledons</taxon>
        <taxon>Gunneridae</taxon>
        <taxon>Pentapetalae</taxon>
        <taxon>rosids</taxon>
        <taxon>fabids</taxon>
        <taxon>Rosales</taxon>
        <taxon>Moraceae</taxon>
        <taxon>Ficeae</taxon>
        <taxon>Ficus</taxon>
    </lineage>
</organism>
<evidence type="ECO:0000256" key="3">
    <source>
        <dbReference type="ARBA" id="ARBA00009592"/>
    </source>
</evidence>
<dbReference type="Pfam" id="PF08263">
    <property type="entry name" value="LRRNT_2"/>
    <property type="match status" value="1"/>
</dbReference>
<dbReference type="SUPFAM" id="SSF52047">
    <property type="entry name" value="RNI-like"/>
    <property type="match status" value="1"/>
</dbReference>
<dbReference type="PANTHER" id="PTHR48063">
    <property type="entry name" value="LRR RECEPTOR-LIKE KINASE"/>
    <property type="match status" value="1"/>
</dbReference>
<evidence type="ECO:0000256" key="14">
    <source>
        <dbReference type="ARBA" id="ARBA00038043"/>
    </source>
</evidence>
<dbReference type="SMART" id="SM00369">
    <property type="entry name" value="LRR_TYP"/>
    <property type="match status" value="11"/>
</dbReference>
<evidence type="ECO:0000256" key="2">
    <source>
        <dbReference type="ARBA" id="ARBA00004251"/>
    </source>
</evidence>
<keyword evidence="4" id="KW-1003">Cell membrane</keyword>
<evidence type="ECO:0000256" key="4">
    <source>
        <dbReference type="ARBA" id="ARBA00022475"/>
    </source>
</evidence>
<keyword evidence="12" id="KW-0675">Receptor</keyword>
<evidence type="ECO:0000313" key="18">
    <source>
        <dbReference type="EMBL" id="GMN51069.1"/>
    </source>
</evidence>
<dbReference type="Proteomes" id="UP001187192">
    <property type="component" value="Unassembled WGS sequence"/>
</dbReference>
<protein>
    <recommendedName>
        <fullName evidence="17">Leucine-rich repeat-containing N-terminal plant-type domain-containing protein</fullName>
    </recommendedName>
</protein>
<dbReference type="GO" id="GO:0099402">
    <property type="term" value="P:plant organ development"/>
    <property type="evidence" value="ECO:0007669"/>
    <property type="project" value="UniProtKB-ARBA"/>
</dbReference>
<keyword evidence="7 15" id="KW-0812">Transmembrane</keyword>
<feature type="transmembrane region" description="Helical" evidence="15">
    <location>
        <begin position="928"/>
        <end position="951"/>
    </location>
</feature>
<gene>
    <name evidence="18" type="ORF">TIFTF001_020229</name>
</gene>
<dbReference type="PANTHER" id="PTHR48063:SF98">
    <property type="entry name" value="LRR RECEPTOR-LIKE SERINE_THREONINE-PROTEIN KINASE FLS2"/>
    <property type="match status" value="1"/>
</dbReference>
<feature type="domain" description="Leucine-rich repeat-containing N-terminal plant-type" evidence="17">
    <location>
        <begin position="39"/>
        <end position="77"/>
    </location>
</feature>
<keyword evidence="5" id="KW-0134">Cell wall</keyword>
<dbReference type="InterPro" id="IPR013210">
    <property type="entry name" value="LRR_N_plant-typ"/>
</dbReference>
<dbReference type="GO" id="GO:0005886">
    <property type="term" value="C:plasma membrane"/>
    <property type="evidence" value="ECO:0007669"/>
    <property type="project" value="UniProtKB-SubCell"/>
</dbReference>
<evidence type="ECO:0000313" key="19">
    <source>
        <dbReference type="Proteomes" id="UP001187192"/>
    </source>
</evidence>
<evidence type="ECO:0000256" key="13">
    <source>
        <dbReference type="ARBA" id="ARBA00023180"/>
    </source>
</evidence>
<evidence type="ECO:0000256" key="6">
    <source>
        <dbReference type="ARBA" id="ARBA00022614"/>
    </source>
</evidence>
<keyword evidence="11 15" id="KW-0472">Membrane</keyword>
<dbReference type="FunFam" id="3.80.10.10:FF:000213">
    <property type="entry name" value="Tyrosine-sulfated glycopeptide receptor 1"/>
    <property type="match status" value="1"/>
</dbReference>
<dbReference type="FunFam" id="3.80.10.10:FF:000383">
    <property type="entry name" value="Leucine-rich repeat receptor protein kinase EMS1"/>
    <property type="match status" value="1"/>
</dbReference>
<dbReference type="InterPro" id="IPR032675">
    <property type="entry name" value="LRR_dom_sf"/>
</dbReference>
<dbReference type="InterPro" id="IPR046956">
    <property type="entry name" value="RLP23-like"/>
</dbReference>
<evidence type="ECO:0000256" key="7">
    <source>
        <dbReference type="ARBA" id="ARBA00022692"/>
    </source>
</evidence>
<keyword evidence="10 15" id="KW-1133">Transmembrane helix</keyword>
<dbReference type="Pfam" id="PF13855">
    <property type="entry name" value="LRR_8"/>
    <property type="match status" value="1"/>
</dbReference>
<feature type="signal peptide" evidence="16">
    <location>
        <begin position="1"/>
        <end position="28"/>
    </location>
</feature>
<comment type="similarity">
    <text evidence="3">Belongs to the RLP family.</text>
</comment>
<keyword evidence="9" id="KW-0677">Repeat</keyword>
<reference evidence="18" key="1">
    <citation type="submission" date="2023-07" db="EMBL/GenBank/DDBJ databases">
        <title>draft genome sequence of fig (Ficus carica).</title>
        <authorList>
            <person name="Takahashi T."/>
            <person name="Nishimura K."/>
        </authorList>
    </citation>
    <scope>NUCLEOTIDE SEQUENCE</scope>
</reference>
<sequence>MTVSKKHVRVLFLITLFFLEEPFNLCSGNTDHSRFRCVESEKKALLSFKRDLEDPSDRLSSWFDGEDCCKWDGVDCDNITGHVKELNLNDGSLKGKISPSLLSLKHLSHLDLSNNYFWGSQIPKFIGSLVSLRYLDLSGSSFEGIVPHQLGNLSTLRLLHLGQSSRLYVENLHWLSGLSSLEYLNMNYVNLSKASDHWLRTINMLPSLLNLHLSFCELSHIHPLSYVNFTYLAILDMSDNQFHSTIPDWVFSLTNLVSLDLSQSKFLGSFSNVSCSLTSLITLSASSNKLNSTIPRCLCRSASLVRLDLDDNALEGKIPKFMGNLCNLETVSLQSNKLVGTVTEVFESFSGCLASSLKSLNLGENSFTGHIPEQIGEFKNLVEISLQNNKISGPIPVSLGKLSRLTTLDFSDNQLNGSLPEILGSLSNLTMLDISGNLLEGVVSEEHFANLTNLSVLYGSGNPLALRVSPEWIPPFCIHDLRLTSWNLGPQFPMWLISQKNFSSMDLSDTGISDSIPSWFWNLSLTIGYLNLSHNQIFGEVPDTLYSTINGPTIVLGSNKLTGPLPRIYSGLGVLDLSHNSFSGDISRLLCHPILDSAGMSNELSVLLLGKNNLSGEIPECWKHWPYLQVIELGSNSLTGEIPSSIGYLQELQSLHIRNNTISGEIPPSLRNCTSLKVLDFGMNKIKGSIPKWLGMSLSNLVVLGLRSNKLEGNIPHELCSLTELQVLDVADNGLVGSVPHCFDNFKAMTTKPQTLESIYSASFYEAEFLENAYVVTKGRGDEYNTILSLLVSLDLSQNNLSGEIPEQLTSLLGLMSLNLSGNILRGSIPYKIGDMTWIQSLDLSRNQLSGKIPPSMSHLTFVSQFNVSYNNLSGEIPLSTQLQSVDNSSFIGNQLCGPPLSKRCRADHETTPGSTENRGGEDDEEEFWFRLGIAMGFVVGFFGVIAPLLFYKTWRLFYFWCLKNMWHKISDCCFDLKYMVKNKFS</sequence>
<keyword evidence="19" id="KW-1185">Reference proteome</keyword>
<dbReference type="SMART" id="SM00365">
    <property type="entry name" value="LRR_SD22"/>
    <property type="match status" value="8"/>
</dbReference>
<comment type="caution">
    <text evidence="18">The sequence shown here is derived from an EMBL/GenBank/DDBJ whole genome shotgun (WGS) entry which is preliminary data.</text>
</comment>
<evidence type="ECO:0000256" key="16">
    <source>
        <dbReference type="SAM" id="SignalP"/>
    </source>
</evidence>